<sequence length="364" mass="41359">MVPCQQIILEYKKTQQVEFSMCRRVQSSSIKILGLHVDNKLSWSSHINSEEVVMLSSVLTYFANFHSIAMYGLQFLGMAAKADRIFKLEKKALRILCNLQNLSYIFSNIKDDVLITKLHQIVLHLSKIGSPVGVRLALLILKRIPTKRLIDHLLSDSTLKAKSSKIREGALKILMSISRIYPSTEIDIEKCVDSVVQVLKDRKRKVRQAALEALAALTQLSSTSIVLDVINKIIQDYPDREQILTVIRTRLSRKQLPAVDVNGNVRYSTPSGETEIEWLSRGGSSTSSSDRCRSLSVENQRRNFSASYSTIDSRMPVNSVEETANYWNGGDKDLLRVQRASETFSEDIDSDWSHDSKVRRWQLR</sequence>
<comment type="caution">
    <text evidence="2">The sequence shown here is derived from an EMBL/GenBank/DDBJ whole genome shotgun (WGS) entry which is preliminary data.</text>
</comment>
<feature type="repeat" description="HEAT" evidence="1">
    <location>
        <begin position="191"/>
        <end position="228"/>
    </location>
</feature>
<proteinExistence type="predicted"/>
<dbReference type="EMBL" id="JASPKY010000710">
    <property type="protein sequence ID" value="KAK9686377.1"/>
    <property type="molecule type" value="Genomic_DNA"/>
</dbReference>
<protein>
    <recommendedName>
        <fullName evidence="4">TOG domain-containing protein</fullName>
    </recommendedName>
</protein>
<dbReference type="Gene3D" id="1.25.10.10">
    <property type="entry name" value="Leucine-rich Repeat Variant"/>
    <property type="match status" value="1"/>
</dbReference>
<reference evidence="2 3" key="1">
    <citation type="journal article" date="2024" name="BMC Genomics">
        <title>De novo assembly and annotation of Popillia japonica's genome with initial clues to its potential as an invasive pest.</title>
        <authorList>
            <person name="Cucini C."/>
            <person name="Boschi S."/>
            <person name="Funari R."/>
            <person name="Cardaioli E."/>
            <person name="Iannotti N."/>
            <person name="Marturano G."/>
            <person name="Paoli F."/>
            <person name="Bruttini M."/>
            <person name="Carapelli A."/>
            <person name="Frati F."/>
            <person name="Nardi F."/>
        </authorList>
    </citation>
    <scope>NUCLEOTIDE SEQUENCE [LARGE SCALE GENOMIC DNA]</scope>
    <source>
        <strain evidence="2">DMR45628</strain>
    </source>
</reference>
<accession>A0AAW1IA90</accession>
<dbReference type="SUPFAM" id="SSF48371">
    <property type="entry name" value="ARM repeat"/>
    <property type="match status" value="1"/>
</dbReference>
<gene>
    <name evidence="2" type="ORF">QE152_g37256</name>
</gene>
<dbReference type="AlphaFoldDB" id="A0AAW1IA90"/>
<keyword evidence="3" id="KW-1185">Reference proteome</keyword>
<dbReference type="PROSITE" id="PS50077">
    <property type="entry name" value="HEAT_REPEAT"/>
    <property type="match status" value="1"/>
</dbReference>
<evidence type="ECO:0008006" key="4">
    <source>
        <dbReference type="Google" id="ProtNLM"/>
    </source>
</evidence>
<organism evidence="2 3">
    <name type="scientific">Popillia japonica</name>
    <name type="common">Japanese beetle</name>
    <dbReference type="NCBI Taxonomy" id="7064"/>
    <lineage>
        <taxon>Eukaryota</taxon>
        <taxon>Metazoa</taxon>
        <taxon>Ecdysozoa</taxon>
        <taxon>Arthropoda</taxon>
        <taxon>Hexapoda</taxon>
        <taxon>Insecta</taxon>
        <taxon>Pterygota</taxon>
        <taxon>Neoptera</taxon>
        <taxon>Endopterygota</taxon>
        <taxon>Coleoptera</taxon>
        <taxon>Polyphaga</taxon>
        <taxon>Scarabaeiformia</taxon>
        <taxon>Scarabaeidae</taxon>
        <taxon>Rutelinae</taxon>
        <taxon>Popillia</taxon>
    </lineage>
</organism>
<evidence type="ECO:0000313" key="3">
    <source>
        <dbReference type="Proteomes" id="UP001458880"/>
    </source>
</evidence>
<evidence type="ECO:0000256" key="1">
    <source>
        <dbReference type="PROSITE-ProRule" id="PRU00103"/>
    </source>
</evidence>
<dbReference type="InterPro" id="IPR021133">
    <property type="entry name" value="HEAT_type_2"/>
</dbReference>
<dbReference type="InterPro" id="IPR016024">
    <property type="entry name" value="ARM-type_fold"/>
</dbReference>
<evidence type="ECO:0000313" key="2">
    <source>
        <dbReference type="EMBL" id="KAK9686377.1"/>
    </source>
</evidence>
<name>A0AAW1IA90_POPJA</name>
<dbReference type="InterPro" id="IPR011989">
    <property type="entry name" value="ARM-like"/>
</dbReference>
<dbReference type="Proteomes" id="UP001458880">
    <property type="component" value="Unassembled WGS sequence"/>
</dbReference>